<proteinExistence type="predicted"/>
<protein>
    <submittedName>
        <fullName evidence="1">Uncharacterized protein</fullName>
    </submittedName>
</protein>
<accession>A0A016RS11</accession>
<reference evidence="2" key="1">
    <citation type="journal article" date="2015" name="Nat. Genet.">
        <title>The genome and transcriptome of the zoonotic hookworm Ancylostoma ceylanicum identify infection-specific gene families.</title>
        <authorList>
            <person name="Schwarz E.M."/>
            <person name="Hu Y."/>
            <person name="Antoshechkin I."/>
            <person name="Miller M.M."/>
            <person name="Sternberg P.W."/>
            <person name="Aroian R.V."/>
        </authorList>
    </citation>
    <scope>NUCLEOTIDE SEQUENCE</scope>
    <source>
        <strain evidence="2">HY135</strain>
    </source>
</reference>
<sequence length="91" mass="10452">MYYRTRDADIRRSRSLNAEYRKMSQEASGAVFSFHDSLNTRFSISPPIANYRPIQKIRSNISRVTPISFRSDVIFHTLLWARLGLAAALSS</sequence>
<gene>
    <name evidence="1" type="primary">Acey_s0393.g612</name>
    <name evidence="1" type="ORF">Y032_0393g612</name>
</gene>
<dbReference type="AlphaFoldDB" id="A0A016RS11"/>
<dbReference type="Proteomes" id="UP000024635">
    <property type="component" value="Unassembled WGS sequence"/>
</dbReference>
<evidence type="ECO:0000313" key="1">
    <source>
        <dbReference type="EMBL" id="EYB81088.1"/>
    </source>
</evidence>
<name>A0A016RS11_9BILA</name>
<organism evidence="1 2">
    <name type="scientific">Ancylostoma ceylanicum</name>
    <dbReference type="NCBI Taxonomy" id="53326"/>
    <lineage>
        <taxon>Eukaryota</taxon>
        <taxon>Metazoa</taxon>
        <taxon>Ecdysozoa</taxon>
        <taxon>Nematoda</taxon>
        <taxon>Chromadorea</taxon>
        <taxon>Rhabditida</taxon>
        <taxon>Rhabditina</taxon>
        <taxon>Rhabditomorpha</taxon>
        <taxon>Strongyloidea</taxon>
        <taxon>Ancylostomatidae</taxon>
        <taxon>Ancylostomatinae</taxon>
        <taxon>Ancylostoma</taxon>
    </lineage>
</organism>
<keyword evidence="2" id="KW-1185">Reference proteome</keyword>
<dbReference type="EMBL" id="JARK01001729">
    <property type="protein sequence ID" value="EYB81088.1"/>
    <property type="molecule type" value="Genomic_DNA"/>
</dbReference>
<evidence type="ECO:0000313" key="2">
    <source>
        <dbReference type="Proteomes" id="UP000024635"/>
    </source>
</evidence>
<comment type="caution">
    <text evidence="1">The sequence shown here is derived from an EMBL/GenBank/DDBJ whole genome shotgun (WGS) entry which is preliminary data.</text>
</comment>